<evidence type="ECO:0000313" key="3">
    <source>
        <dbReference type="EMBL" id="PSW95040.1"/>
    </source>
</evidence>
<keyword evidence="1" id="KW-0812">Transmembrane</keyword>
<evidence type="ECO:0000313" key="4">
    <source>
        <dbReference type="Proteomes" id="UP000241190"/>
    </source>
</evidence>
<dbReference type="PANTHER" id="PTHR37312">
    <property type="entry name" value="MEMBRANE-BOUND ACYLTRANSFERASE YKRP-RELATED"/>
    <property type="match status" value="1"/>
</dbReference>
<feature type="transmembrane region" description="Helical" evidence="1">
    <location>
        <begin position="295"/>
        <end position="313"/>
    </location>
</feature>
<feature type="transmembrane region" description="Helical" evidence="1">
    <location>
        <begin position="150"/>
        <end position="165"/>
    </location>
</feature>
<reference evidence="3 4" key="1">
    <citation type="submission" date="2018-03" db="EMBL/GenBank/DDBJ databases">
        <title>Whole genome sequencing of Histamine producing bacteria.</title>
        <authorList>
            <person name="Butler K."/>
        </authorList>
    </citation>
    <scope>NUCLEOTIDE SEQUENCE [LARGE SCALE GENOMIC DNA]</scope>
    <source>
        <strain evidence="3 4">ATCC 51761</strain>
    </source>
</reference>
<evidence type="ECO:0000256" key="1">
    <source>
        <dbReference type="SAM" id="Phobius"/>
    </source>
</evidence>
<keyword evidence="1" id="KW-1133">Transmembrane helix</keyword>
<evidence type="ECO:0000259" key="2">
    <source>
        <dbReference type="Pfam" id="PF01757"/>
    </source>
</evidence>
<feature type="transmembrane region" description="Helical" evidence="1">
    <location>
        <begin position="7"/>
        <end position="25"/>
    </location>
</feature>
<dbReference type="Pfam" id="PF01757">
    <property type="entry name" value="Acyl_transf_3"/>
    <property type="match status" value="1"/>
</dbReference>
<dbReference type="PANTHER" id="PTHR37312:SF1">
    <property type="entry name" value="MEMBRANE-BOUND ACYLTRANSFERASE YKRP-RELATED"/>
    <property type="match status" value="1"/>
</dbReference>
<keyword evidence="3" id="KW-0012">Acyltransferase</keyword>
<name>A0ABX5GQZ8_9GAMM</name>
<comment type="caution">
    <text evidence="3">The sequence shown here is derived from an EMBL/GenBank/DDBJ whole genome shotgun (WGS) entry which is preliminary data.</text>
</comment>
<dbReference type="GO" id="GO:0016746">
    <property type="term" value="F:acyltransferase activity"/>
    <property type="evidence" value="ECO:0007669"/>
    <property type="project" value="UniProtKB-KW"/>
</dbReference>
<feature type="transmembrane region" description="Helical" evidence="1">
    <location>
        <begin position="45"/>
        <end position="63"/>
    </location>
</feature>
<dbReference type="InterPro" id="IPR002656">
    <property type="entry name" value="Acyl_transf_3_dom"/>
</dbReference>
<organism evidence="3 4">
    <name type="scientific">Photobacterium iliopiscarium</name>
    <dbReference type="NCBI Taxonomy" id="56192"/>
    <lineage>
        <taxon>Bacteria</taxon>
        <taxon>Pseudomonadati</taxon>
        <taxon>Pseudomonadota</taxon>
        <taxon>Gammaproteobacteria</taxon>
        <taxon>Vibrionales</taxon>
        <taxon>Vibrionaceae</taxon>
        <taxon>Photobacterium</taxon>
    </lineage>
</organism>
<accession>A0ABX5GQZ8</accession>
<dbReference type="RefSeq" id="WP_045037173.1">
    <property type="nucleotide sequence ID" value="NZ_JZSR01000017.1"/>
</dbReference>
<keyword evidence="3" id="KW-0808">Transferase</keyword>
<feature type="domain" description="Acyltransferase 3" evidence="2">
    <location>
        <begin position="6"/>
        <end position="313"/>
    </location>
</feature>
<feature type="transmembrane region" description="Helical" evidence="1">
    <location>
        <begin position="84"/>
        <end position="105"/>
    </location>
</feature>
<feature type="transmembrane region" description="Helical" evidence="1">
    <location>
        <begin position="171"/>
        <end position="192"/>
    </location>
</feature>
<keyword evidence="1" id="KW-0472">Membrane</keyword>
<dbReference type="Proteomes" id="UP000241190">
    <property type="component" value="Unassembled WGS sequence"/>
</dbReference>
<feature type="transmembrane region" description="Helical" evidence="1">
    <location>
        <begin position="268"/>
        <end position="289"/>
    </location>
</feature>
<gene>
    <name evidence="3" type="ORF">C9J52_12195</name>
</gene>
<proteinExistence type="predicted"/>
<dbReference type="EMBL" id="PYOP01000019">
    <property type="protein sequence ID" value="PSW95040.1"/>
    <property type="molecule type" value="Genomic_DNA"/>
</dbReference>
<sequence length="334" mass="38569">MSKHLNWVDYAKALGIILVVYGHVSEGVFNAGMAMNSQLYTNIDTMIYSFHMPLFFFLSGLFFTSSLTKRGFKQNIINKFDTVFYPYIIWSILQGIIEATLSKYTNGHVTYTEVFSLLWEPRAQFWFLYVLFFTFITASFLFIKNRSTKLMISVVCFFSLVYIFQSDLPPIYVLNLCYAHVVFFFIGILIIQLDCINSLSSVKALVILFILFIASQYWFVFIENFHRIDRGFCSFIIAMIAISFIIALSMQLSKLNIRLLAYIGQSSLYIYLLHILMGSGIRIILQKVFHVESATIQIIIGCIAAIGLSLLFVEFTKKFHLLFLFKAPINRSQK</sequence>
<keyword evidence="4" id="KW-1185">Reference proteome</keyword>
<feature type="transmembrane region" description="Helical" evidence="1">
    <location>
        <begin position="204"/>
        <end position="222"/>
    </location>
</feature>
<feature type="transmembrane region" description="Helical" evidence="1">
    <location>
        <begin position="125"/>
        <end position="143"/>
    </location>
</feature>
<protein>
    <submittedName>
        <fullName evidence="3">Acyltransferase</fullName>
    </submittedName>
</protein>
<dbReference type="InterPro" id="IPR052734">
    <property type="entry name" value="Nod_factor_acetyltransferase"/>
</dbReference>
<feature type="transmembrane region" description="Helical" evidence="1">
    <location>
        <begin position="228"/>
        <end position="248"/>
    </location>
</feature>